<dbReference type="OrthoDB" id="9814618at2"/>
<dbReference type="InterPro" id="IPR004045">
    <property type="entry name" value="Glutathione_S-Trfase_N"/>
</dbReference>
<dbReference type="InterPro" id="IPR036249">
    <property type="entry name" value="Thioredoxin-like_sf"/>
</dbReference>
<dbReference type="RefSeq" id="WP_080805055.1">
    <property type="nucleotide sequence ID" value="NZ_LT828549.1"/>
</dbReference>
<dbReference type="STRING" id="1246637.MTBBW1_1430024"/>
<protein>
    <submittedName>
        <fullName evidence="2">Glutaredoxin</fullName>
    </submittedName>
</protein>
<proteinExistence type="predicted"/>
<sequence>MPELVLYYSPSCPFCKKVTDFMLKHDIKIKMVDRDWSQENRQELIDKGGKPQVPCLLIDGKALYESDDIVKWFQDNLVAS</sequence>
<dbReference type="EMBL" id="FWEV01000050">
    <property type="protein sequence ID" value="SLM28652.1"/>
    <property type="molecule type" value="Genomic_DNA"/>
</dbReference>
<dbReference type="PROSITE" id="PS51354">
    <property type="entry name" value="GLUTAREDOXIN_2"/>
    <property type="match status" value="1"/>
</dbReference>
<feature type="domain" description="GST N-terminal" evidence="1">
    <location>
        <begin position="2"/>
        <end position="80"/>
    </location>
</feature>
<evidence type="ECO:0000313" key="2">
    <source>
        <dbReference type="EMBL" id="SLM28652.1"/>
    </source>
</evidence>
<dbReference type="PROSITE" id="PS50404">
    <property type="entry name" value="GST_NTER"/>
    <property type="match status" value="1"/>
</dbReference>
<dbReference type="Proteomes" id="UP000191931">
    <property type="component" value="Unassembled WGS sequence"/>
</dbReference>
<gene>
    <name evidence="2" type="ORF">MTBBW1_1430024</name>
</gene>
<dbReference type="CDD" id="cd00570">
    <property type="entry name" value="GST_N_family"/>
    <property type="match status" value="1"/>
</dbReference>
<evidence type="ECO:0000259" key="1">
    <source>
        <dbReference type="PROSITE" id="PS50404"/>
    </source>
</evidence>
<evidence type="ECO:0000313" key="3">
    <source>
        <dbReference type="Proteomes" id="UP000191931"/>
    </source>
</evidence>
<dbReference type="SUPFAM" id="SSF52833">
    <property type="entry name" value="Thioredoxin-like"/>
    <property type="match status" value="1"/>
</dbReference>
<name>A0A1W1H852_9BACT</name>
<dbReference type="Gene3D" id="3.40.30.10">
    <property type="entry name" value="Glutaredoxin"/>
    <property type="match status" value="1"/>
</dbReference>
<dbReference type="Pfam" id="PF00462">
    <property type="entry name" value="Glutaredoxin"/>
    <property type="match status" value="1"/>
</dbReference>
<accession>A0A1W1H852</accession>
<dbReference type="InterPro" id="IPR002109">
    <property type="entry name" value="Glutaredoxin"/>
</dbReference>
<keyword evidence="3" id="KW-1185">Reference proteome</keyword>
<dbReference type="AlphaFoldDB" id="A0A1W1H852"/>
<organism evidence="2 3">
    <name type="scientific">Desulfamplus magnetovallimortis</name>
    <dbReference type="NCBI Taxonomy" id="1246637"/>
    <lineage>
        <taxon>Bacteria</taxon>
        <taxon>Pseudomonadati</taxon>
        <taxon>Thermodesulfobacteriota</taxon>
        <taxon>Desulfobacteria</taxon>
        <taxon>Desulfobacterales</taxon>
        <taxon>Desulfobacteraceae</taxon>
        <taxon>Desulfamplus</taxon>
    </lineage>
</organism>
<reference evidence="2 3" key="1">
    <citation type="submission" date="2017-03" db="EMBL/GenBank/DDBJ databases">
        <authorList>
            <person name="Afonso C.L."/>
            <person name="Miller P.J."/>
            <person name="Scott M.A."/>
            <person name="Spackman E."/>
            <person name="Goraichik I."/>
            <person name="Dimitrov K.M."/>
            <person name="Suarez D.L."/>
            <person name="Swayne D.E."/>
        </authorList>
    </citation>
    <scope>NUCLEOTIDE SEQUENCE [LARGE SCALE GENOMIC DNA]</scope>
    <source>
        <strain evidence="2">PRJEB14757</strain>
    </source>
</reference>